<keyword evidence="5 6" id="KW-0472">Membrane</keyword>
<feature type="transmembrane region" description="Helical" evidence="6">
    <location>
        <begin position="111"/>
        <end position="131"/>
    </location>
</feature>
<gene>
    <name evidence="7" type="ORF">EDM57_16350</name>
</gene>
<comment type="subcellular location">
    <subcellularLocation>
        <location evidence="1">Membrane</location>
        <topology evidence="1">Multi-pass membrane protein</topology>
    </subcellularLocation>
</comment>
<feature type="transmembrane region" description="Helical" evidence="6">
    <location>
        <begin position="225"/>
        <end position="247"/>
    </location>
</feature>
<dbReference type="AlphaFoldDB" id="A0A3M8ATY3"/>
<evidence type="ECO:0000256" key="2">
    <source>
        <dbReference type="ARBA" id="ARBA00022448"/>
    </source>
</evidence>
<dbReference type="PANTHER" id="PTHR11101">
    <property type="entry name" value="PHOSPHATE TRANSPORTER"/>
    <property type="match status" value="1"/>
</dbReference>
<dbReference type="Proteomes" id="UP000268829">
    <property type="component" value="Unassembled WGS sequence"/>
</dbReference>
<evidence type="ECO:0000256" key="3">
    <source>
        <dbReference type="ARBA" id="ARBA00022692"/>
    </source>
</evidence>
<organism evidence="7 8">
    <name type="scientific">Brevibacillus gelatini</name>
    <dbReference type="NCBI Taxonomy" id="1655277"/>
    <lineage>
        <taxon>Bacteria</taxon>
        <taxon>Bacillati</taxon>
        <taxon>Bacillota</taxon>
        <taxon>Bacilli</taxon>
        <taxon>Bacillales</taxon>
        <taxon>Paenibacillaceae</taxon>
        <taxon>Brevibacillus</taxon>
    </lineage>
</organism>
<name>A0A3M8ATY3_9BACL</name>
<keyword evidence="3 6" id="KW-0812">Transmembrane</keyword>
<feature type="transmembrane region" description="Helical" evidence="6">
    <location>
        <begin position="83"/>
        <end position="105"/>
    </location>
</feature>
<dbReference type="PANTHER" id="PTHR11101:SF80">
    <property type="entry name" value="PHOSPHATE TRANSPORTER"/>
    <property type="match status" value="1"/>
</dbReference>
<sequence length="339" mass="35643">MLDLSPEVIILVLVVIMALSFDFINGFHDTANAIATSVSTRALSPRTAVILASCFNLVGALTYTGVAKTIGGKITDPFKLENGLVVVLAALTAAILWNLITWWFGIPSSSSHAIIGGVAGAAVGAAGFGSINMEGFVEIVKALIISPIVAFVVGFIVIKIVSAVVANMNYHKTNRNFRMMQVLSASWQSFSHGANDAQKTMGVITLALLSGGFLVQEPGEFTIPLWVKLSAALAMALGTSFGGWRIIKTMGGKIMKIKPISGFSADLSSALIITIFTTLKLPVSTTHVITSSILGVGASQKLNAVKWGVAGRIVVTWIITLPVTGLLAAACYVVYDVFL</sequence>
<keyword evidence="4 6" id="KW-1133">Transmembrane helix</keyword>
<keyword evidence="2" id="KW-0813">Transport</keyword>
<feature type="transmembrane region" description="Helical" evidence="6">
    <location>
        <begin position="143"/>
        <end position="166"/>
    </location>
</feature>
<evidence type="ECO:0000256" key="5">
    <source>
        <dbReference type="ARBA" id="ARBA00023136"/>
    </source>
</evidence>
<feature type="transmembrane region" description="Helical" evidence="6">
    <location>
        <begin position="259"/>
        <end position="279"/>
    </location>
</feature>
<comment type="caution">
    <text evidence="7">The sequence shown here is derived from an EMBL/GenBank/DDBJ whole genome shotgun (WGS) entry which is preliminary data.</text>
</comment>
<dbReference type="OrthoDB" id="9779554at2"/>
<keyword evidence="8" id="KW-1185">Reference proteome</keyword>
<dbReference type="InterPro" id="IPR001204">
    <property type="entry name" value="Phos_transporter"/>
</dbReference>
<feature type="transmembrane region" description="Helical" evidence="6">
    <location>
        <begin position="314"/>
        <end position="335"/>
    </location>
</feature>
<dbReference type="GO" id="GO:0005315">
    <property type="term" value="F:phosphate transmembrane transporter activity"/>
    <property type="evidence" value="ECO:0007669"/>
    <property type="project" value="InterPro"/>
</dbReference>
<evidence type="ECO:0000313" key="8">
    <source>
        <dbReference type="Proteomes" id="UP000268829"/>
    </source>
</evidence>
<evidence type="ECO:0000256" key="6">
    <source>
        <dbReference type="SAM" id="Phobius"/>
    </source>
</evidence>
<evidence type="ECO:0000256" key="1">
    <source>
        <dbReference type="ARBA" id="ARBA00004141"/>
    </source>
</evidence>
<dbReference type="EMBL" id="RHHS01000039">
    <property type="protein sequence ID" value="RNB54611.1"/>
    <property type="molecule type" value="Genomic_DNA"/>
</dbReference>
<protein>
    <submittedName>
        <fullName evidence="7">Inorganic phosphate transporter</fullName>
    </submittedName>
</protein>
<feature type="transmembrane region" description="Helical" evidence="6">
    <location>
        <begin position="7"/>
        <end position="28"/>
    </location>
</feature>
<dbReference type="GO" id="GO:0016020">
    <property type="term" value="C:membrane"/>
    <property type="evidence" value="ECO:0007669"/>
    <property type="project" value="UniProtKB-SubCell"/>
</dbReference>
<feature type="transmembrane region" description="Helical" evidence="6">
    <location>
        <begin position="48"/>
        <end position="71"/>
    </location>
</feature>
<accession>A0A3M8ATY3</accession>
<evidence type="ECO:0000313" key="7">
    <source>
        <dbReference type="EMBL" id="RNB54611.1"/>
    </source>
</evidence>
<dbReference type="Pfam" id="PF01384">
    <property type="entry name" value="PHO4"/>
    <property type="match status" value="1"/>
</dbReference>
<reference evidence="7 8" key="1">
    <citation type="submission" date="2018-10" db="EMBL/GenBank/DDBJ databases">
        <title>Phylogenomics of Brevibacillus.</title>
        <authorList>
            <person name="Dunlap C."/>
        </authorList>
    </citation>
    <scope>NUCLEOTIDE SEQUENCE [LARGE SCALE GENOMIC DNA]</scope>
    <source>
        <strain evidence="7 8">DSM 100115</strain>
    </source>
</reference>
<dbReference type="RefSeq" id="WP_122905754.1">
    <property type="nucleotide sequence ID" value="NZ_RHHS01000039.1"/>
</dbReference>
<proteinExistence type="predicted"/>
<evidence type="ECO:0000256" key="4">
    <source>
        <dbReference type="ARBA" id="ARBA00022989"/>
    </source>
</evidence>
<dbReference type="GO" id="GO:0035435">
    <property type="term" value="P:phosphate ion transmembrane transport"/>
    <property type="evidence" value="ECO:0007669"/>
    <property type="project" value="TreeGrafter"/>
</dbReference>